<comment type="caution">
    <text evidence="1">The sequence shown here is derived from an EMBL/GenBank/DDBJ whole genome shotgun (WGS) entry which is preliminary data.</text>
</comment>
<gene>
    <name evidence="1" type="ORF">HH304_00875</name>
</gene>
<sequence length="217" mass="24940">MEGSDQKAISIADSVMVAMGGRKAYDESRFFGFDFFGYRKIWWDKKADSAIVKLNNMGLKILVDLNSKNGRVWKDGIEMENIDSIAYYSNYGYEAWVNDTYWLVMPFKLKDSGVTLNYVREDTVNSNPADVLQLTFNAVGITPENKYEVYIDQTDNLVKKWSYFKKATDTIPSMTTPWDDYKEYNGLALASNRGKRGLSDIIVTNKLSETPFSEYYK</sequence>
<name>A0A848IR44_9BACT</name>
<dbReference type="EMBL" id="JABBNU010000001">
    <property type="protein sequence ID" value="NMM46933.1"/>
    <property type="molecule type" value="Genomic_DNA"/>
</dbReference>
<dbReference type="AlphaFoldDB" id="A0A848IR44"/>
<evidence type="ECO:0000313" key="1">
    <source>
        <dbReference type="EMBL" id="NMM46933.1"/>
    </source>
</evidence>
<proteinExistence type="predicted"/>
<organism evidence="1 2">
    <name type="scientific">Marinigracilibium pacificum</name>
    <dbReference type="NCBI Taxonomy" id="2729599"/>
    <lineage>
        <taxon>Bacteria</taxon>
        <taxon>Pseudomonadati</taxon>
        <taxon>Bacteroidota</taxon>
        <taxon>Cytophagia</taxon>
        <taxon>Cytophagales</taxon>
        <taxon>Flammeovirgaceae</taxon>
        <taxon>Marinigracilibium</taxon>
    </lineage>
</organism>
<keyword evidence="2" id="KW-1185">Reference proteome</keyword>
<dbReference type="Proteomes" id="UP000559010">
    <property type="component" value="Unassembled WGS sequence"/>
</dbReference>
<evidence type="ECO:0000313" key="2">
    <source>
        <dbReference type="Proteomes" id="UP000559010"/>
    </source>
</evidence>
<protein>
    <submittedName>
        <fullName evidence="1">Uncharacterized protein</fullName>
    </submittedName>
</protein>
<accession>A0A848IR44</accession>
<reference evidence="1 2" key="1">
    <citation type="submission" date="2020-04" db="EMBL/GenBank/DDBJ databases">
        <title>Flammeovirgaceae bacterium KN852 isolated from deep sea.</title>
        <authorList>
            <person name="Zhang D.-C."/>
        </authorList>
    </citation>
    <scope>NUCLEOTIDE SEQUENCE [LARGE SCALE GENOMIC DNA]</scope>
    <source>
        <strain evidence="1 2">KN852</strain>
    </source>
</reference>